<dbReference type="SUPFAM" id="SSF56672">
    <property type="entry name" value="DNA/RNA polymerases"/>
    <property type="match status" value="2"/>
</dbReference>
<proteinExistence type="predicted"/>
<dbReference type="InterPro" id="IPR043128">
    <property type="entry name" value="Rev_trsase/Diguanyl_cyclase"/>
</dbReference>
<organism evidence="3 4">
    <name type="scientific">Stylophora pistillata</name>
    <name type="common">Smooth cauliflower coral</name>
    <dbReference type="NCBI Taxonomy" id="50429"/>
    <lineage>
        <taxon>Eukaryota</taxon>
        <taxon>Metazoa</taxon>
        <taxon>Cnidaria</taxon>
        <taxon>Anthozoa</taxon>
        <taxon>Hexacorallia</taxon>
        <taxon>Scleractinia</taxon>
        <taxon>Astrocoeniina</taxon>
        <taxon>Pocilloporidae</taxon>
        <taxon>Stylophora</taxon>
    </lineage>
</organism>
<comment type="caution">
    <text evidence="3">The sequence shown here is derived from an EMBL/GenBank/DDBJ whole genome shotgun (WGS) entry which is preliminary data.</text>
</comment>
<dbReference type="InterPro" id="IPR000477">
    <property type="entry name" value="RT_dom"/>
</dbReference>
<keyword evidence="1" id="KW-0862">Zinc</keyword>
<dbReference type="Gene3D" id="3.10.10.10">
    <property type="entry name" value="HIV Type 1 Reverse Transcriptase, subunit A, domain 1"/>
    <property type="match status" value="1"/>
</dbReference>
<keyword evidence="1" id="KW-0863">Zinc-finger</keyword>
<keyword evidence="1" id="KW-0479">Metal-binding</keyword>
<reference evidence="4" key="1">
    <citation type="journal article" date="2017" name="bioRxiv">
        <title>Comparative analysis of the genomes of Stylophora pistillata and Acropora digitifera provides evidence for extensive differences between species of corals.</title>
        <authorList>
            <person name="Voolstra C.R."/>
            <person name="Li Y."/>
            <person name="Liew Y.J."/>
            <person name="Baumgarten S."/>
            <person name="Zoccola D."/>
            <person name="Flot J.-F."/>
            <person name="Tambutte S."/>
            <person name="Allemand D."/>
            <person name="Aranda M."/>
        </authorList>
    </citation>
    <scope>NUCLEOTIDE SEQUENCE [LARGE SCALE GENOMIC DNA]</scope>
</reference>
<dbReference type="InterPro" id="IPR050951">
    <property type="entry name" value="Retrovirus_Pol_polyprotein"/>
</dbReference>
<dbReference type="OrthoDB" id="5973823at2759"/>
<dbReference type="InterPro" id="IPR043502">
    <property type="entry name" value="DNA/RNA_pol_sf"/>
</dbReference>
<dbReference type="EMBL" id="LSMT01000001">
    <property type="protein sequence ID" value="PFX35006.1"/>
    <property type="molecule type" value="Genomic_DNA"/>
</dbReference>
<gene>
    <name evidence="3" type="primary">K02A2.6</name>
    <name evidence="3" type="ORF">AWC38_SpisGene46</name>
</gene>
<feature type="domain" description="CCHC-type" evidence="2">
    <location>
        <begin position="1002"/>
        <end position="1016"/>
    </location>
</feature>
<evidence type="ECO:0000313" key="3">
    <source>
        <dbReference type="EMBL" id="PFX35006.1"/>
    </source>
</evidence>
<dbReference type="GO" id="GO:0003676">
    <property type="term" value="F:nucleic acid binding"/>
    <property type="evidence" value="ECO:0007669"/>
    <property type="project" value="InterPro"/>
</dbReference>
<evidence type="ECO:0000259" key="2">
    <source>
        <dbReference type="PROSITE" id="PS50158"/>
    </source>
</evidence>
<dbReference type="CDD" id="cd01647">
    <property type="entry name" value="RT_LTR"/>
    <property type="match status" value="1"/>
</dbReference>
<protein>
    <submittedName>
        <fullName evidence="3">Uncharacterized protein K02A2.6</fullName>
    </submittedName>
</protein>
<dbReference type="Pfam" id="PF00078">
    <property type="entry name" value="RVT_1"/>
    <property type="match status" value="1"/>
</dbReference>
<dbReference type="Gene3D" id="4.10.60.10">
    <property type="entry name" value="Zinc finger, CCHC-type"/>
    <property type="match status" value="1"/>
</dbReference>
<dbReference type="STRING" id="50429.A0A2B4T0D2"/>
<sequence>MKYSAWVAAFWSCVDETSLSSQFKMLRLEGCLEGEAAATVRGLGYSWEAYKAAKARLNRKYGGNRRQVQAHIDELRRMKPLKAENPRELERFADLVERRVDTLKENKHTSDLEGGTLYAIVLEKIPQSLLSQYYRWVKEKGKLESFEELREWVAEEAEYQIQASEVKNGVSSASGKNVKWPRLYFGTGDKCDRPCKVCNQKHPIWKCEVFKGMENEKKWETAKKLGLCYRCSGKGHLGEGCRWSEECGVDGCKEHQHQILHRSKSLPGPMEGNIDSYNTSNAYWNESMTYETVKEGQVVEDLGLEGPRETVTVKVANDQKVDLMSATMEIGLESLDGRVDTVIVAKTSHSICAGMKPTNWLEITDQWKHLKTIPFPKLGKRSKIDMLIGSDYYNLLIPMKDVRGGDGESSARLCPLGWTAIGTIDVCEQHESCSTGFLHTYRMQKSDGNEVELNNLTKQFWNLEAIGIIPRVDRQLTPDERLVVNKVNESMRFIGERYEVADKSLADAYQSMIDDYIRKGYIREVPEMEPKPASEWFLPHFPVVRPEKSTTKVRIVFDGSAQKDGKSLNTESLPGPKLQNDIVDILVKFRKEPFALVGDVTQMYHQLILRPVERPPHSTFGKKHAEFNMKTYLLGARAVLEHCCMDDLMLLTPIVEEAKETRKQLTELGDKAGFHICKWVSNDVNVIADIKEEDRASEIDLEKRELPTTKTLGVLWSTAEDKFFFRHSFQWRYVPTNANPADYGTRGLTVEDLESTGQWWNEPEFLNRAEEEWPECKFDLPTSEEGLELKRGKEVSAKETCSYATIKEGGENVDGENAREEDVWRLNPSSEGAKTNKLIRSLVVPEDQKDKSFEDLATPAWEHFMPKPSAIVQRFKLNTRTQQPGETIAMFLPELRHPTEHCEFGATLDQMLRDRLVCGVHDIRIQRRLLAELKLTLKRALDLALAIEAADKDASEIQKENSQEGDTPLNKVDFKVEKGGEINCYRCGGNHHPKSCHFKDARCYACGKLGHLSRVCQAKKKGRPPPPSNNDKSEIPLDTHLLEGGEETMGREQDVGAYSLFTLGENRAPPLERSGIVLRTYTGEEVQPERVCTIDVNYEGGKFSLPLLVVSGEGPALLGRNWLEEIKLNWPKIKQLTLHDKRLSEILQKHTQLFWEGLGTLRGTKAKIHVDPTATPIFHKARLVPYVLREKIEQDLERLEKAGTIEPVQYSEWATLIVPVMKSDGTVRVCGDYKLTVNKVSRWDGYSVPKLDDLYTKLAGGQMFTELDFSHAYEQMLVDENSREFLTINTHKGFFRYNRLPYGVSSAPGIFQRTMEGWLQGIPSRGVLLDNILITGPSTEEHLDNIEKVLGRLSDAGLRLKAGKCQFMKPVLECLGHRIDAEGFHTVDYTNSLIIHCERACDRAWATCAAMCEL</sequence>
<name>A0A2B4T0D2_STYPI</name>
<dbReference type="GO" id="GO:0008270">
    <property type="term" value="F:zinc ion binding"/>
    <property type="evidence" value="ECO:0007669"/>
    <property type="project" value="UniProtKB-KW"/>
</dbReference>
<evidence type="ECO:0000313" key="4">
    <source>
        <dbReference type="Proteomes" id="UP000225706"/>
    </source>
</evidence>
<dbReference type="InterPro" id="IPR005312">
    <property type="entry name" value="DUF1759"/>
</dbReference>
<accession>A0A2B4T0D2</accession>
<evidence type="ECO:0000256" key="1">
    <source>
        <dbReference type="PROSITE-ProRule" id="PRU00047"/>
    </source>
</evidence>
<keyword evidence="4" id="KW-1185">Reference proteome</keyword>
<dbReference type="Proteomes" id="UP000225706">
    <property type="component" value="Unassembled WGS sequence"/>
</dbReference>
<dbReference type="PANTHER" id="PTHR37984">
    <property type="entry name" value="PROTEIN CBG26694"/>
    <property type="match status" value="1"/>
</dbReference>
<dbReference type="PROSITE" id="PS50158">
    <property type="entry name" value="ZF_CCHC"/>
    <property type="match status" value="1"/>
</dbReference>
<dbReference type="InterPro" id="IPR001878">
    <property type="entry name" value="Znf_CCHC"/>
</dbReference>
<dbReference type="SMART" id="SM00343">
    <property type="entry name" value="ZnF_C2HC"/>
    <property type="match status" value="2"/>
</dbReference>
<dbReference type="PANTHER" id="PTHR37984:SF13">
    <property type="entry name" value="RIBONUCLEASE H"/>
    <property type="match status" value="1"/>
</dbReference>
<dbReference type="Gene3D" id="3.30.70.270">
    <property type="match status" value="1"/>
</dbReference>
<dbReference type="Pfam" id="PF03564">
    <property type="entry name" value="DUF1759"/>
    <property type="match status" value="1"/>
</dbReference>